<evidence type="ECO:0000313" key="21">
    <source>
        <dbReference type="Proteomes" id="UP000093267"/>
    </source>
</evidence>
<evidence type="ECO:0000256" key="1">
    <source>
        <dbReference type="ARBA" id="ARBA00000085"/>
    </source>
</evidence>
<dbReference type="SUPFAM" id="SSF55874">
    <property type="entry name" value="ATPase domain of HSP90 chaperone/DNA topoisomerase II/histidine kinase"/>
    <property type="match status" value="1"/>
</dbReference>
<keyword evidence="14" id="KW-0408">Iron</keyword>
<dbReference type="GO" id="GO:0000155">
    <property type="term" value="F:phosphorelay sensor kinase activity"/>
    <property type="evidence" value="ECO:0007669"/>
    <property type="project" value="InterPro"/>
</dbReference>
<accession>A0A1B2IVK0</accession>
<dbReference type="Pfam" id="PF07730">
    <property type="entry name" value="HisKA_3"/>
    <property type="match status" value="1"/>
</dbReference>
<keyword evidence="6" id="KW-0004">4Fe-4S</keyword>
<dbReference type="InterPro" id="IPR050482">
    <property type="entry name" value="Sensor_HK_TwoCompSys"/>
</dbReference>
<organism evidence="20 21">
    <name type="scientific">Secundilactobacillus paracollinoides</name>
    <dbReference type="NCBI Taxonomy" id="240427"/>
    <lineage>
        <taxon>Bacteria</taxon>
        <taxon>Bacillati</taxon>
        <taxon>Bacillota</taxon>
        <taxon>Bacilli</taxon>
        <taxon>Lactobacillales</taxon>
        <taxon>Lactobacillaceae</taxon>
        <taxon>Secundilactobacillus</taxon>
    </lineage>
</organism>
<evidence type="ECO:0000256" key="7">
    <source>
        <dbReference type="ARBA" id="ARBA00022490"/>
    </source>
</evidence>
<evidence type="ECO:0000259" key="19">
    <source>
        <dbReference type="PROSITE" id="PS50109"/>
    </source>
</evidence>
<sequence length="356" mass="39606">MLETRSWIEDYFNEAADAVFIFQEDALVVSNQLAKDLQKELEFDPAYLLEIADAAIKQKFTPSDDCFSCAIRNLMPEISIPIALASDKPHPLPYFLIYHVINADNHVFSLTLKNRGVMSRMDQMANQRQLTNYVSRAHEEERKQISQDLHDSIAQGMYSAIMGVRRLNTEDLSDGNLAHFTDAIEQQLSATLAEVKEMALDIRPSVLDNFGLVPALKVLAQRLQENSGVTIDVLPKAATDGLDTDTQSMIYRIAQESINNALKHAKATEISILLVSHDHFIILEVMDNGQGFDVPKYEHFNGRSLGLMNMNERVKALNGAFKIVSAPGDGTTVTAKFPVQNAVQQPSDTASQPTIN</sequence>
<dbReference type="InterPro" id="IPR003594">
    <property type="entry name" value="HATPase_dom"/>
</dbReference>
<evidence type="ECO:0000256" key="3">
    <source>
        <dbReference type="ARBA" id="ARBA00004496"/>
    </source>
</evidence>
<comment type="function">
    <text evidence="17">Member of the two-component regulatory system NreB/NreC involved in the control of dissimilatory nitrate/nitrite reduction in response to oxygen. NreB functions as a direct oxygen sensor histidine kinase which is autophosphorylated, in the absence of oxygen, probably at the conserved histidine residue, and transfers its phosphate group probably to a conserved aspartate residue of NreC. NreB/NreC activates the expression of the nitrate (narGHJI) and nitrite (nir) reductase operons, as well as the putative nitrate transporter gene narT.</text>
</comment>
<dbReference type="GO" id="GO:0016020">
    <property type="term" value="C:membrane"/>
    <property type="evidence" value="ECO:0007669"/>
    <property type="project" value="InterPro"/>
</dbReference>
<dbReference type="InterPro" id="IPR005467">
    <property type="entry name" value="His_kinase_dom"/>
</dbReference>
<keyword evidence="9" id="KW-0808">Transferase</keyword>
<dbReference type="CDD" id="cd16917">
    <property type="entry name" value="HATPase_UhpB-NarQ-NarX-like"/>
    <property type="match status" value="1"/>
</dbReference>
<dbReference type="InterPro" id="IPR011712">
    <property type="entry name" value="Sig_transdc_His_kin_sub3_dim/P"/>
</dbReference>
<evidence type="ECO:0000256" key="14">
    <source>
        <dbReference type="ARBA" id="ARBA00023004"/>
    </source>
</evidence>
<evidence type="ECO:0000256" key="17">
    <source>
        <dbReference type="ARBA" id="ARBA00024827"/>
    </source>
</evidence>
<name>A0A1B2IVK0_9LACO</name>
<dbReference type="OrthoDB" id="9760839at2"/>
<dbReference type="PANTHER" id="PTHR24421">
    <property type="entry name" value="NITRATE/NITRITE SENSOR PROTEIN NARX-RELATED"/>
    <property type="match status" value="1"/>
</dbReference>
<evidence type="ECO:0000256" key="11">
    <source>
        <dbReference type="ARBA" id="ARBA00022741"/>
    </source>
</evidence>
<evidence type="ECO:0000256" key="9">
    <source>
        <dbReference type="ARBA" id="ARBA00022679"/>
    </source>
</evidence>
<dbReference type="Proteomes" id="UP000093267">
    <property type="component" value="Chromosome"/>
</dbReference>
<keyword evidence="11" id="KW-0547">Nucleotide-binding</keyword>
<dbReference type="EMBL" id="CP014924">
    <property type="protein sequence ID" value="ANZ66075.1"/>
    <property type="molecule type" value="Genomic_DNA"/>
</dbReference>
<keyword evidence="16" id="KW-0411">Iron-sulfur</keyword>
<evidence type="ECO:0000256" key="8">
    <source>
        <dbReference type="ARBA" id="ARBA00022553"/>
    </source>
</evidence>
<dbReference type="Pfam" id="PF02518">
    <property type="entry name" value="HATPase_c"/>
    <property type="match status" value="1"/>
</dbReference>
<keyword evidence="7" id="KW-0963">Cytoplasm</keyword>
<dbReference type="GO" id="GO:0005737">
    <property type="term" value="C:cytoplasm"/>
    <property type="evidence" value="ECO:0007669"/>
    <property type="project" value="UniProtKB-SubCell"/>
</dbReference>
<proteinExistence type="predicted"/>
<dbReference type="GO" id="GO:0051539">
    <property type="term" value="F:4 iron, 4 sulfur cluster binding"/>
    <property type="evidence" value="ECO:0007669"/>
    <property type="project" value="UniProtKB-KW"/>
</dbReference>
<reference evidence="20 21" key="1">
    <citation type="submission" date="2016-03" db="EMBL/GenBank/DDBJ databases">
        <title>Pediococcus and Lactobacillus from brewery environment - whole genome sequencing and assembly.</title>
        <authorList>
            <person name="Behr J."/>
            <person name="Geissler A.J."/>
            <person name="Vogel R.F."/>
        </authorList>
    </citation>
    <scope>NUCLEOTIDE SEQUENCE [LARGE SCALE GENOMIC DNA]</scope>
    <source>
        <strain evidence="20 21">TMW 1.1995</strain>
    </source>
</reference>
<dbReference type="SMART" id="SM00387">
    <property type="entry name" value="HATPase_c"/>
    <property type="match status" value="1"/>
</dbReference>
<evidence type="ECO:0000256" key="16">
    <source>
        <dbReference type="ARBA" id="ARBA00023014"/>
    </source>
</evidence>
<evidence type="ECO:0000256" key="15">
    <source>
        <dbReference type="ARBA" id="ARBA00023012"/>
    </source>
</evidence>
<dbReference type="Gene3D" id="1.20.5.1930">
    <property type="match status" value="1"/>
</dbReference>
<keyword evidence="12 20" id="KW-0418">Kinase</keyword>
<evidence type="ECO:0000256" key="13">
    <source>
        <dbReference type="ARBA" id="ARBA00022840"/>
    </source>
</evidence>
<evidence type="ECO:0000256" key="2">
    <source>
        <dbReference type="ARBA" id="ARBA00001966"/>
    </source>
</evidence>
<dbReference type="RefSeq" id="WP_065937502.1">
    <property type="nucleotide sequence ID" value="NZ_CP014924.1"/>
</dbReference>
<comment type="catalytic activity">
    <reaction evidence="1">
        <text>ATP + protein L-histidine = ADP + protein N-phospho-L-histidine.</text>
        <dbReference type="EC" id="2.7.13.3"/>
    </reaction>
</comment>
<keyword evidence="15" id="KW-0902">Two-component regulatory system</keyword>
<keyword evidence="13" id="KW-0067">ATP-binding</keyword>
<keyword evidence="21" id="KW-1185">Reference proteome</keyword>
<dbReference type="PANTHER" id="PTHR24421:SF10">
    <property type="entry name" value="NITRATE_NITRITE SENSOR PROTEIN NARQ"/>
    <property type="match status" value="1"/>
</dbReference>
<evidence type="ECO:0000256" key="12">
    <source>
        <dbReference type="ARBA" id="ARBA00022777"/>
    </source>
</evidence>
<keyword evidence="10" id="KW-0479">Metal-binding</keyword>
<comment type="subcellular location">
    <subcellularLocation>
        <location evidence="3">Cytoplasm</location>
    </subcellularLocation>
</comment>
<dbReference type="PROSITE" id="PS50109">
    <property type="entry name" value="HIS_KIN"/>
    <property type="match status" value="1"/>
</dbReference>
<dbReference type="AlphaFoldDB" id="A0A1B2IVK0"/>
<evidence type="ECO:0000313" key="20">
    <source>
        <dbReference type="EMBL" id="ANZ66075.1"/>
    </source>
</evidence>
<protein>
    <recommendedName>
        <fullName evidence="5">Oxygen sensor histidine kinase NreB</fullName>
        <ecNumber evidence="4">2.7.13.3</ecNumber>
    </recommendedName>
    <alternativeName>
        <fullName evidence="18">Nitrogen regulation protein B</fullName>
    </alternativeName>
</protein>
<evidence type="ECO:0000256" key="10">
    <source>
        <dbReference type="ARBA" id="ARBA00022723"/>
    </source>
</evidence>
<comment type="cofactor">
    <cofactor evidence="2">
        <name>[4Fe-4S] cluster</name>
        <dbReference type="ChEBI" id="CHEBI:49883"/>
    </cofactor>
</comment>
<dbReference type="STRING" id="240427.AYR62_00730"/>
<gene>
    <name evidence="20" type="ORF">AYR63_02210</name>
</gene>
<dbReference type="EC" id="2.7.13.3" evidence="4"/>
<evidence type="ECO:0000256" key="18">
    <source>
        <dbReference type="ARBA" id="ARBA00030800"/>
    </source>
</evidence>
<dbReference type="GO" id="GO:0046983">
    <property type="term" value="F:protein dimerization activity"/>
    <property type="evidence" value="ECO:0007669"/>
    <property type="project" value="InterPro"/>
</dbReference>
<dbReference type="InterPro" id="IPR036890">
    <property type="entry name" value="HATPase_C_sf"/>
</dbReference>
<dbReference type="Gene3D" id="3.30.565.10">
    <property type="entry name" value="Histidine kinase-like ATPase, C-terminal domain"/>
    <property type="match status" value="1"/>
</dbReference>
<evidence type="ECO:0000256" key="5">
    <source>
        <dbReference type="ARBA" id="ARBA00017322"/>
    </source>
</evidence>
<dbReference type="GO" id="GO:0005524">
    <property type="term" value="F:ATP binding"/>
    <property type="evidence" value="ECO:0007669"/>
    <property type="project" value="UniProtKB-KW"/>
</dbReference>
<dbReference type="PRINTS" id="PR00344">
    <property type="entry name" value="BCTRLSENSOR"/>
</dbReference>
<evidence type="ECO:0000256" key="4">
    <source>
        <dbReference type="ARBA" id="ARBA00012438"/>
    </source>
</evidence>
<dbReference type="InterPro" id="IPR004358">
    <property type="entry name" value="Sig_transdc_His_kin-like_C"/>
</dbReference>
<dbReference type="GO" id="GO:0046872">
    <property type="term" value="F:metal ion binding"/>
    <property type="evidence" value="ECO:0007669"/>
    <property type="project" value="UniProtKB-KW"/>
</dbReference>
<keyword evidence="8" id="KW-0597">Phosphoprotein</keyword>
<feature type="domain" description="Histidine kinase" evidence="19">
    <location>
        <begin position="250"/>
        <end position="341"/>
    </location>
</feature>
<evidence type="ECO:0000256" key="6">
    <source>
        <dbReference type="ARBA" id="ARBA00022485"/>
    </source>
</evidence>